<dbReference type="GO" id="GO:0005737">
    <property type="term" value="C:cytoplasm"/>
    <property type="evidence" value="ECO:0007669"/>
    <property type="project" value="UniProtKB-SubCell"/>
</dbReference>
<reference evidence="5" key="1">
    <citation type="submission" date="2021-01" db="EMBL/GenBank/DDBJ databases">
        <authorList>
            <person name="Corre E."/>
            <person name="Pelletier E."/>
            <person name="Niang G."/>
            <person name="Scheremetjew M."/>
            <person name="Finn R."/>
            <person name="Kale V."/>
            <person name="Holt S."/>
            <person name="Cochrane G."/>
            <person name="Meng A."/>
            <person name="Brown T."/>
            <person name="Cohen L."/>
        </authorList>
    </citation>
    <scope>NUCLEOTIDE SEQUENCE</scope>
    <source>
        <strain evidence="5">CCMP1510</strain>
    </source>
</reference>
<dbReference type="PANTHER" id="PTHR22706">
    <property type="entry name" value="ASSEMBLY FACTOR FOR SPINDLE MICROTUBULES"/>
    <property type="match status" value="1"/>
</dbReference>
<evidence type="ECO:0000313" key="5">
    <source>
        <dbReference type="EMBL" id="CAE0367068.1"/>
    </source>
</evidence>
<gene>
    <name evidence="5" type="ORF">ALAG00032_LOCUS7816</name>
</gene>
<dbReference type="SMART" id="SM00015">
    <property type="entry name" value="IQ"/>
    <property type="match status" value="5"/>
</dbReference>
<dbReference type="PANTHER" id="PTHR22706:SF1">
    <property type="entry name" value="ASSEMBLY FACTOR FOR SPINDLE MICROTUBULES"/>
    <property type="match status" value="1"/>
</dbReference>
<comment type="subcellular location">
    <subcellularLocation>
        <location evidence="1">Cytoplasm</location>
    </subcellularLocation>
</comment>
<evidence type="ECO:0000256" key="4">
    <source>
        <dbReference type="ARBA" id="ARBA00022860"/>
    </source>
</evidence>
<protein>
    <recommendedName>
        <fullName evidence="6">Calponin-homology (CH) domain-containing protein</fullName>
    </recommendedName>
</protein>
<dbReference type="GO" id="GO:0000278">
    <property type="term" value="P:mitotic cell cycle"/>
    <property type="evidence" value="ECO:0007669"/>
    <property type="project" value="TreeGrafter"/>
</dbReference>
<accession>A0A7S3JXW3</accession>
<keyword evidence="4" id="KW-0112">Calmodulin-binding</keyword>
<dbReference type="PROSITE" id="PS50096">
    <property type="entry name" value="IQ"/>
    <property type="match status" value="1"/>
</dbReference>
<proteinExistence type="predicted"/>
<dbReference type="InterPro" id="IPR051185">
    <property type="entry name" value="ASPM"/>
</dbReference>
<dbReference type="SUPFAM" id="SSF47576">
    <property type="entry name" value="Calponin-homology domain, CH-domain"/>
    <property type="match status" value="1"/>
</dbReference>
<dbReference type="GO" id="GO:0005516">
    <property type="term" value="F:calmodulin binding"/>
    <property type="evidence" value="ECO:0007669"/>
    <property type="project" value="UniProtKB-KW"/>
</dbReference>
<name>A0A7S3JXW3_9STRA</name>
<dbReference type="GO" id="GO:0000922">
    <property type="term" value="C:spindle pole"/>
    <property type="evidence" value="ECO:0007669"/>
    <property type="project" value="TreeGrafter"/>
</dbReference>
<organism evidence="5">
    <name type="scientific">Aureoumbra lagunensis</name>
    <dbReference type="NCBI Taxonomy" id="44058"/>
    <lineage>
        <taxon>Eukaryota</taxon>
        <taxon>Sar</taxon>
        <taxon>Stramenopiles</taxon>
        <taxon>Ochrophyta</taxon>
        <taxon>Pelagophyceae</taxon>
        <taxon>Pelagomonadales</taxon>
        <taxon>Aureoumbra</taxon>
    </lineage>
</organism>
<keyword evidence="3" id="KW-0677">Repeat</keyword>
<dbReference type="GO" id="GO:0051295">
    <property type="term" value="P:establishment of meiotic spindle localization"/>
    <property type="evidence" value="ECO:0007669"/>
    <property type="project" value="TreeGrafter"/>
</dbReference>
<dbReference type="InterPro" id="IPR000048">
    <property type="entry name" value="IQ_motif_EF-hand-BS"/>
</dbReference>
<dbReference type="EMBL" id="HBIJ01011423">
    <property type="protein sequence ID" value="CAE0367068.1"/>
    <property type="molecule type" value="Transcribed_RNA"/>
</dbReference>
<evidence type="ECO:0000256" key="3">
    <source>
        <dbReference type="ARBA" id="ARBA00022737"/>
    </source>
</evidence>
<sequence>MSVEKAYDAILVMSKFERPLIVDFGNSARIGVRIVRRVRLEACDPNKIKIEKISSSSKKKKEFTANLNGICCELEWMPEVLGEARGVVLLQVDHRFRFQIIMLGTCKFEKKLEKKKALLMNNEKPKSNALLVPAMKKKKLSIPKCKVNEIRLKLWLEHILVAEKREDFVHLRQLWQKQRSQRNAVRNEIVSGQLRMRSDRCVDADLGLRDQIVRLLFDNITTNWLRLALRVRGWHIENTALYHALTSLLFGNTHGPPSTTRTRRCQDRCLREFLALIHFIDAAASQNLASKKVFKTKSSTPALVRTLSREALAKQADIVPHLARLGILLKYEQSARDEYNFAIDALPLSFALCDGIRLARTAEILLAKNLKILAPITSRLQKIHNVQQALTVFLPFLPELNHLDLHQLRRDIVDNKTNAGIWLLNQIYCVFGPSNSNILANQIQRLHEPQAWTIFFLHQYTDATKLAHATRAAARRFQHAIIECFSSQHLIEKENSLPSKIQSMLRSVTTREWALALAKGCTENSKIQSKHDFILAVSRVYGINDYPAVENNTDSFEQFLKDEPALAEFAAQIIKSYAATIITRTARAKLSSQRALAVVVIQSVHRRYTTRTMLWQNAAAIYIQTNWRLRKRLDPPAKEIQTPNRYTPIKNIPFSSRRKRRDARRLSVCLLDIHLLRCARTFAVLLRSLAKYLHLQSTISCLDLVSAEDSLSEISEDLFENYSHSTTVEEEMDKVFPDKYTALIVLQRLVPLWRKKCIQSKIHLIKKEYGAVLTLQTFFRSVIFRQHYLNFRYVIIAVQACARCRCSISAYEKIHRGFSLLQIRSRHKIFLKNHCAIIKLQANVRGQLCRHDRRHRNLEQQNIILLQTAIRSTQAHSHYALLRSGILALQAVTRAVYARRTHCYRQSQATILNKVVRTFLARSLATRMIAIKMQAALFIQAWVKWCWSKRRQQFMNMRFTSAALTIQSLWHKYSSQKLILCGFILCQALIRRYLIVMQQNRPMMNPDDAAIAIQKRWRQHTALWIFYLRLGAQLKVQTFARRRWRKIAVQLNERRDAPLCAERPSPQSARKVRVLGMFQRRAREHLSDARFVRARAALTRIVCSSRVLTTFRKRRMFKAIIYIQAWFRGNRARRLSISAPIIAIRGRLARLKNKPAERIGNRTRAALHILRTSKSLAEMTRAIVSLETSTRLSPKCCERFAIDQAPLACLFKLMRSCNRSKPHLELLSYILRVLTNVAAYNALLPRLIVPPNAMLSLLELIQLFRDKEKVSFLLTVRLIRRIISQLPHAHRQAATADNLKRLTQIQSFLHLRKQKIQANALDALLRILSISPTTTIAPTVSVVRG</sequence>
<evidence type="ECO:0000256" key="1">
    <source>
        <dbReference type="ARBA" id="ARBA00004496"/>
    </source>
</evidence>
<evidence type="ECO:0008006" key="6">
    <source>
        <dbReference type="Google" id="ProtNLM"/>
    </source>
</evidence>
<keyword evidence="2" id="KW-0963">Cytoplasm</keyword>
<evidence type="ECO:0000256" key="2">
    <source>
        <dbReference type="ARBA" id="ARBA00022490"/>
    </source>
</evidence>
<dbReference type="Pfam" id="PF00612">
    <property type="entry name" value="IQ"/>
    <property type="match status" value="2"/>
</dbReference>
<dbReference type="InterPro" id="IPR036872">
    <property type="entry name" value="CH_dom_sf"/>
</dbReference>
<dbReference type="GO" id="GO:0007051">
    <property type="term" value="P:spindle organization"/>
    <property type="evidence" value="ECO:0007669"/>
    <property type="project" value="TreeGrafter"/>
</dbReference>